<evidence type="ECO:0000313" key="10">
    <source>
        <dbReference type="EMBL" id="RZO24104.1"/>
    </source>
</evidence>
<dbReference type="NCBIfam" id="TIGR00612">
    <property type="entry name" value="ispG_gcpE"/>
    <property type="match status" value="1"/>
</dbReference>
<evidence type="ECO:0000256" key="5">
    <source>
        <dbReference type="ARBA" id="ARBA00023014"/>
    </source>
</evidence>
<protein>
    <recommendedName>
        <fullName evidence="7">4-hydroxy-3-methylbut-2-en-1-yl diphosphate synthase (flavodoxin)</fullName>
        <ecNumber evidence="7">1.17.7.3</ecNumber>
    </recommendedName>
    <alternativeName>
        <fullName evidence="7">1-hydroxy-2-methyl-2-(E)-butenyl 4-diphosphate synthase</fullName>
    </alternativeName>
</protein>
<dbReference type="AlphaFoldDB" id="A0A520MSB1"/>
<proteinExistence type="inferred from homology"/>
<dbReference type="InterPro" id="IPR004588">
    <property type="entry name" value="IspG_bac-typ"/>
</dbReference>
<evidence type="ECO:0000256" key="3">
    <source>
        <dbReference type="ARBA" id="ARBA00023002"/>
    </source>
</evidence>
<accession>A0A520MSB1</accession>
<evidence type="ECO:0000256" key="7">
    <source>
        <dbReference type="HAMAP-Rule" id="MF_00159"/>
    </source>
</evidence>
<evidence type="ECO:0000256" key="2">
    <source>
        <dbReference type="ARBA" id="ARBA00022723"/>
    </source>
</evidence>
<dbReference type="InterPro" id="IPR011005">
    <property type="entry name" value="Dihydropteroate_synth-like_sf"/>
</dbReference>
<keyword evidence="4 7" id="KW-0408">Iron</keyword>
<reference evidence="10 11" key="1">
    <citation type="submission" date="2019-02" db="EMBL/GenBank/DDBJ databases">
        <title>Prokaryotic population dynamics and viral predation in marine succession experiment using metagenomics: the confinement effect.</title>
        <authorList>
            <person name="Haro-Moreno J.M."/>
            <person name="Rodriguez-Valera F."/>
            <person name="Lopez-Perez M."/>
        </authorList>
    </citation>
    <scope>NUCLEOTIDE SEQUENCE [LARGE SCALE GENOMIC DNA]</scope>
    <source>
        <strain evidence="10">MED-G166</strain>
    </source>
</reference>
<dbReference type="GO" id="GO:0005506">
    <property type="term" value="F:iron ion binding"/>
    <property type="evidence" value="ECO:0007669"/>
    <property type="project" value="InterPro"/>
</dbReference>
<comment type="similarity">
    <text evidence="7">Belongs to the IspG family.</text>
</comment>
<feature type="binding site" evidence="7">
    <location>
        <position position="271"/>
    </location>
    <ligand>
        <name>[4Fe-4S] cluster</name>
        <dbReference type="ChEBI" id="CHEBI:49883"/>
    </ligand>
</feature>
<dbReference type="PANTHER" id="PTHR30454">
    <property type="entry name" value="4-HYDROXY-3-METHYLBUT-2-EN-1-YL DIPHOSPHATE SYNTHASE"/>
    <property type="match status" value="1"/>
</dbReference>
<dbReference type="SUPFAM" id="SSF56014">
    <property type="entry name" value="Nitrite and sulphite reductase 4Fe-4S domain-like"/>
    <property type="match status" value="1"/>
</dbReference>
<evidence type="ECO:0000256" key="1">
    <source>
        <dbReference type="ARBA" id="ARBA00022485"/>
    </source>
</evidence>
<keyword evidence="1 7" id="KW-0004">4Fe-4S</keyword>
<gene>
    <name evidence="7" type="primary">ispG</name>
    <name evidence="10" type="ORF">EVA99_02305</name>
</gene>
<comment type="function">
    <text evidence="7">Converts 2C-methyl-D-erythritol 2,4-cyclodiphosphate (ME-2,4cPP) into 1-hydroxy-2-methyl-2-(E)-butenyl 4-diphosphate.</text>
</comment>
<comment type="caution">
    <text evidence="10">The sequence shown here is derived from an EMBL/GenBank/DDBJ whole genome shotgun (WGS) entry which is preliminary data.</text>
</comment>
<dbReference type="PIRSF" id="PIRSF004640">
    <property type="entry name" value="IspG"/>
    <property type="match status" value="1"/>
</dbReference>
<keyword evidence="5 7" id="KW-0411">Iron-sulfur</keyword>
<evidence type="ECO:0000313" key="11">
    <source>
        <dbReference type="Proteomes" id="UP000320146"/>
    </source>
</evidence>
<dbReference type="FunFam" id="3.20.20.20:FF:000001">
    <property type="entry name" value="4-hydroxy-3-methylbut-2-en-1-yl diphosphate synthase (flavodoxin)"/>
    <property type="match status" value="1"/>
</dbReference>
<comment type="cofactor">
    <cofactor evidence="7">
        <name>[4Fe-4S] cluster</name>
        <dbReference type="ChEBI" id="CHEBI:49883"/>
    </cofactor>
    <text evidence="7">Binds 1 [4Fe-4S] cluster.</text>
</comment>
<dbReference type="InterPro" id="IPR045854">
    <property type="entry name" value="NO2/SO3_Rdtase_4Fe4S_sf"/>
</dbReference>
<dbReference type="GO" id="GO:0046429">
    <property type="term" value="F:4-hydroxy-3-methylbut-2-en-1-yl diphosphate synthase activity (ferredoxin)"/>
    <property type="evidence" value="ECO:0007669"/>
    <property type="project" value="UniProtKB-UniRule"/>
</dbReference>
<sequence length="367" mass="40082">MKLENKLVQRRKTKKIWVGDVPVGGGSPVSIQSMTNTETNDVSATIKQVNDLEDAGADIVRVSVPSMEAAESFKAIKSKTNIPLVSDIHFDYKIALQVLKYGVDCVRINPGNIGSEKKIKEVISAARDMDVPIRIGVNAGSLEKDLQKKYGEPNADALVESAMRHVNILLDNNYENFKLSIKSSDIYMAVESYEKISDLIDQPLHLGITESGSLKTGTVKSSIGLGSLLMKGIGDTVRVSLASDPVDEVHVAWEMLKSLKIRSRGVKIVACPSCSRQNFKVINTVNKLENELSYLKEEVTLAVIGCYVNGPGESKVADVGVTGASPKHLIYLNGKPAYKVETNELENALIKEVTKLADQKRNTIIKE</sequence>
<dbReference type="InterPro" id="IPR058578">
    <property type="entry name" value="IspG_TIM"/>
</dbReference>
<dbReference type="GO" id="GO:0019288">
    <property type="term" value="P:isopentenyl diphosphate biosynthetic process, methylerythritol 4-phosphate pathway"/>
    <property type="evidence" value="ECO:0007669"/>
    <property type="project" value="UniProtKB-UniRule"/>
</dbReference>
<feature type="binding site" evidence="7">
    <location>
        <position position="306"/>
    </location>
    <ligand>
        <name>[4Fe-4S] cluster</name>
        <dbReference type="ChEBI" id="CHEBI:49883"/>
    </ligand>
</feature>
<dbReference type="GO" id="GO:0141197">
    <property type="term" value="F:4-hydroxy-3-methylbut-2-enyl-diphosphate synthase activity (flavodoxin)"/>
    <property type="evidence" value="ECO:0007669"/>
    <property type="project" value="UniProtKB-EC"/>
</dbReference>
<dbReference type="Pfam" id="PF26540">
    <property type="entry name" value="GcpE_C"/>
    <property type="match status" value="1"/>
</dbReference>
<dbReference type="EMBL" id="SHBL01000014">
    <property type="protein sequence ID" value="RZO24104.1"/>
    <property type="molecule type" value="Genomic_DNA"/>
</dbReference>
<feature type="binding site" evidence="7">
    <location>
        <position position="274"/>
    </location>
    <ligand>
        <name>[4Fe-4S] cluster</name>
        <dbReference type="ChEBI" id="CHEBI:49883"/>
    </ligand>
</feature>
<dbReference type="UniPathway" id="UPA00056">
    <property type="reaction ID" value="UER00096"/>
</dbReference>
<dbReference type="Pfam" id="PF04551">
    <property type="entry name" value="GcpE"/>
    <property type="match status" value="1"/>
</dbReference>
<feature type="domain" description="IspG C-terminal" evidence="9">
    <location>
        <begin position="267"/>
        <end position="354"/>
    </location>
</feature>
<dbReference type="InterPro" id="IPR016425">
    <property type="entry name" value="IspG_bac"/>
</dbReference>
<dbReference type="GO" id="GO:0051539">
    <property type="term" value="F:4 iron, 4 sulfur cluster binding"/>
    <property type="evidence" value="ECO:0007669"/>
    <property type="project" value="UniProtKB-UniRule"/>
</dbReference>
<organism evidence="10 11">
    <name type="scientific">SAR86 cluster bacterium</name>
    <dbReference type="NCBI Taxonomy" id="2030880"/>
    <lineage>
        <taxon>Bacteria</taxon>
        <taxon>Pseudomonadati</taxon>
        <taxon>Pseudomonadota</taxon>
        <taxon>Gammaproteobacteria</taxon>
        <taxon>SAR86 cluster</taxon>
    </lineage>
</organism>
<keyword evidence="2 7" id="KW-0479">Metal-binding</keyword>
<dbReference type="InterPro" id="IPR058579">
    <property type="entry name" value="IspG_C"/>
</dbReference>
<dbReference type="PANTHER" id="PTHR30454:SF0">
    <property type="entry name" value="4-HYDROXY-3-METHYLBUT-2-EN-1-YL DIPHOSPHATE SYNTHASE (FERREDOXIN), CHLOROPLASTIC"/>
    <property type="match status" value="1"/>
</dbReference>
<comment type="pathway">
    <text evidence="7">Isoprenoid biosynthesis; isopentenyl diphosphate biosynthesis via DXP pathway; isopentenyl diphosphate from 1-deoxy-D-xylulose 5-phosphate: step 5/6.</text>
</comment>
<dbReference type="EC" id="1.17.7.3" evidence="7"/>
<dbReference type="HAMAP" id="MF_00159">
    <property type="entry name" value="IspG"/>
    <property type="match status" value="1"/>
</dbReference>
<dbReference type="Gene3D" id="3.30.413.10">
    <property type="entry name" value="Sulfite Reductase Hemoprotein, domain 1"/>
    <property type="match status" value="1"/>
</dbReference>
<name>A0A520MSB1_9GAMM</name>
<comment type="catalytic activity">
    <reaction evidence="7">
        <text>(2E)-4-hydroxy-3-methylbut-2-enyl diphosphate + oxidized [flavodoxin] + H2O + 2 H(+) = 2-C-methyl-D-erythritol 2,4-cyclic diphosphate + reduced [flavodoxin]</text>
        <dbReference type="Rhea" id="RHEA:43604"/>
        <dbReference type="Rhea" id="RHEA-COMP:10622"/>
        <dbReference type="Rhea" id="RHEA-COMP:10623"/>
        <dbReference type="ChEBI" id="CHEBI:15377"/>
        <dbReference type="ChEBI" id="CHEBI:15378"/>
        <dbReference type="ChEBI" id="CHEBI:57618"/>
        <dbReference type="ChEBI" id="CHEBI:58210"/>
        <dbReference type="ChEBI" id="CHEBI:58483"/>
        <dbReference type="ChEBI" id="CHEBI:128753"/>
        <dbReference type="EC" id="1.17.7.3"/>
    </reaction>
</comment>
<dbReference type="NCBIfam" id="NF001540">
    <property type="entry name" value="PRK00366.1"/>
    <property type="match status" value="1"/>
</dbReference>
<keyword evidence="6 7" id="KW-0414">Isoprene biosynthesis</keyword>
<evidence type="ECO:0000259" key="8">
    <source>
        <dbReference type="Pfam" id="PF04551"/>
    </source>
</evidence>
<dbReference type="GO" id="GO:0016114">
    <property type="term" value="P:terpenoid biosynthetic process"/>
    <property type="evidence" value="ECO:0007669"/>
    <property type="project" value="InterPro"/>
</dbReference>
<dbReference type="SUPFAM" id="SSF51717">
    <property type="entry name" value="Dihydropteroate synthetase-like"/>
    <property type="match status" value="1"/>
</dbReference>
<evidence type="ECO:0000256" key="6">
    <source>
        <dbReference type="ARBA" id="ARBA00023229"/>
    </source>
</evidence>
<dbReference type="Proteomes" id="UP000320146">
    <property type="component" value="Unassembled WGS sequence"/>
</dbReference>
<feature type="binding site" evidence="7">
    <location>
        <position position="313"/>
    </location>
    <ligand>
        <name>[4Fe-4S] cluster</name>
        <dbReference type="ChEBI" id="CHEBI:49883"/>
    </ligand>
</feature>
<dbReference type="Gene3D" id="3.20.20.20">
    <property type="entry name" value="Dihydropteroate synthase-like"/>
    <property type="match status" value="1"/>
</dbReference>
<feature type="domain" description="IspG TIM-barrel" evidence="8">
    <location>
        <begin position="13"/>
        <end position="253"/>
    </location>
</feature>
<evidence type="ECO:0000256" key="4">
    <source>
        <dbReference type="ARBA" id="ARBA00023004"/>
    </source>
</evidence>
<evidence type="ECO:0000259" key="9">
    <source>
        <dbReference type="Pfam" id="PF26540"/>
    </source>
</evidence>
<keyword evidence="3 7" id="KW-0560">Oxidoreductase</keyword>